<evidence type="ECO:0000256" key="1">
    <source>
        <dbReference type="SAM" id="MobiDB-lite"/>
    </source>
</evidence>
<evidence type="ECO:0000313" key="3">
    <source>
        <dbReference type="Proteomes" id="UP001212841"/>
    </source>
</evidence>
<organism evidence="2 3">
    <name type="scientific">Rhizophlyctis rosea</name>
    <dbReference type="NCBI Taxonomy" id="64517"/>
    <lineage>
        <taxon>Eukaryota</taxon>
        <taxon>Fungi</taxon>
        <taxon>Fungi incertae sedis</taxon>
        <taxon>Chytridiomycota</taxon>
        <taxon>Chytridiomycota incertae sedis</taxon>
        <taxon>Chytridiomycetes</taxon>
        <taxon>Rhizophlyctidales</taxon>
        <taxon>Rhizophlyctidaceae</taxon>
        <taxon>Rhizophlyctis</taxon>
    </lineage>
</organism>
<evidence type="ECO:0000313" key="2">
    <source>
        <dbReference type="EMBL" id="KAJ3040609.1"/>
    </source>
</evidence>
<reference evidence="2" key="1">
    <citation type="submission" date="2020-05" db="EMBL/GenBank/DDBJ databases">
        <title>Phylogenomic resolution of chytrid fungi.</title>
        <authorList>
            <person name="Stajich J.E."/>
            <person name="Amses K."/>
            <person name="Simmons R."/>
            <person name="Seto K."/>
            <person name="Myers J."/>
            <person name="Bonds A."/>
            <person name="Quandt C.A."/>
            <person name="Barry K."/>
            <person name="Liu P."/>
            <person name="Grigoriev I."/>
            <person name="Longcore J.E."/>
            <person name="James T.Y."/>
        </authorList>
    </citation>
    <scope>NUCLEOTIDE SEQUENCE</scope>
    <source>
        <strain evidence="2">JEL0318</strain>
    </source>
</reference>
<comment type="caution">
    <text evidence="2">The sequence shown here is derived from an EMBL/GenBank/DDBJ whole genome shotgun (WGS) entry which is preliminary data.</text>
</comment>
<dbReference type="EMBL" id="JADGJD010001545">
    <property type="protein sequence ID" value="KAJ3040609.1"/>
    <property type="molecule type" value="Genomic_DNA"/>
</dbReference>
<proteinExistence type="predicted"/>
<keyword evidence="3" id="KW-1185">Reference proteome</keyword>
<dbReference type="AlphaFoldDB" id="A0AAD5S3H2"/>
<feature type="non-terminal residue" evidence="2">
    <location>
        <position position="291"/>
    </location>
</feature>
<protein>
    <submittedName>
        <fullName evidence="2">Uncharacterized protein</fullName>
    </submittedName>
</protein>
<name>A0AAD5S3H2_9FUNG</name>
<feature type="region of interest" description="Disordered" evidence="1">
    <location>
        <begin position="253"/>
        <end position="291"/>
    </location>
</feature>
<dbReference type="Proteomes" id="UP001212841">
    <property type="component" value="Unassembled WGS sequence"/>
</dbReference>
<feature type="region of interest" description="Disordered" evidence="1">
    <location>
        <begin position="205"/>
        <end position="236"/>
    </location>
</feature>
<sequence length="291" mass="31480">MPRSHPIPLVSYRDLTHTTPQYHPLVPFIEQSSLLSQARWKWNKKGDRPIGVVDLDVSVRPQANRELASLPEKHLVTSIHPHLNMLRNISSAMSTTAVARYPLKRNFSFLASQVQNGDCDDGVKGLSSPRSTAAPENSESEEMACGICGGAIAKQSYIVIGGTKQHLQCHRRKRMPTSPDNNQETSVSANLSCADDVGPVLARAAEEREDGSSGTPTVAVEDTNESTNDAGEGGAVGGSVVGVDAFRTPIHFQINKPRSKPSIPSHPPAKFKIRTPKPKSSIAGHEPVKFE</sequence>
<accession>A0AAD5S3H2</accession>
<gene>
    <name evidence="2" type="ORF">HK097_002511</name>
</gene>